<dbReference type="PANTHER" id="PTHR43558">
    <property type="entry name" value="REDUCTASE, PUTATIVE (AFU_ORTHOLOGUE AFUA_3G10540)-RELATED"/>
    <property type="match status" value="1"/>
</dbReference>
<dbReference type="Pfam" id="PF26128">
    <property type="entry name" value="Gad2"/>
    <property type="match status" value="1"/>
</dbReference>
<gene>
    <name evidence="2" type="ORF">CVT26_007978</name>
</gene>
<organism evidence="2 3">
    <name type="scientific">Gymnopilus dilepis</name>
    <dbReference type="NCBI Taxonomy" id="231916"/>
    <lineage>
        <taxon>Eukaryota</taxon>
        <taxon>Fungi</taxon>
        <taxon>Dikarya</taxon>
        <taxon>Basidiomycota</taxon>
        <taxon>Agaricomycotina</taxon>
        <taxon>Agaricomycetes</taxon>
        <taxon>Agaricomycetidae</taxon>
        <taxon>Agaricales</taxon>
        <taxon>Agaricineae</taxon>
        <taxon>Hymenogastraceae</taxon>
        <taxon>Gymnopilus</taxon>
    </lineage>
</organism>
<evidence type="ECO:0000313" key="3">
    <source>
        <dbReference type="Proteomes" id="UP000284706"/>
    </source>
</evidence>
<comment type="caution">
    <text evidence="2">The sequence shown here is derived from an EMBL/GenBank/DDBJ whole genome shotgun (WGS) entry which is preliminary data.</text>
</comment>
<dbReference type="Proteomes" id="UP000284706">
    <property type="component" value="Unassembled WGS sequence"/>
</dbReference>
<dbReference type="AlphaFoldDB" id="A0A409W7M8"/>
<name>A0A409W7M8_9AGAR</name>
<dbReference type="EMBL" id="NHYE01005335">
    <property type="protein sequence ID" value="PPQ74508.1"/>
    <property type="molecule type" value="Genomic_DNA"/>
</dbReference>
<dbReference type="InterPro" id="IPR053354">
    <property type="entry name" value="MGDG_epimerase"/>
</dbReference>
<dbReference type="InParanoid" id="A0A409W7M8"/>
<dbReference type="PANTHER" id="PTHR43558:SF6">
    <property type="entry name" value="REDUCTASE, PUTATIVE (AFU_ORTHOLOGUE AFUA_3G10540)-RELATED"/>
    <property type="match status" value="1"/>
</dbReference>
<reference evidence="2 3" key="1">
    <citation type="journal article" date="2018" name="Evol. Lett.">
        <title>Horizontal gene cluster transfer increased hallucinogenic mushroom diversity.</title>
        <authorList>
            <person name="Reynolds H.T."/>
            <person name="Vijayakumar V."/>
            <person name="Gluck-Thaler E."/>
            <person name="Korotkin H.B."/>
            <person name="Matheny P.B."/>
            <person name="Slot J.C."/>
        </authorList>
    </citation>
    <scope>NUCLEOTIDE SEQUENCE [LARGE SCALE GENOMIC DNA]</scope>
    <source>
        <strain evidence="2 3">SRW20</strain>
    </source>
</reference>
<dbReference type="OrthoDB" id="539213at2759"/>
<protein>
    <submittedName>
        <fullName evidence="2">Uncharacterized protein</fullName>
    </submittedName>
</protein>
<feature type="region of interest" description="Disordered" evidence="1">
    <location>
        <begin position="1003"/>
        <end position="1024"/>
    </location>
</feature>
<accession>A0A409W7M8</accession>
<evidence type="ECO:0000313" key="2">
    <source>
        <dbReference type="EMBL" id="PPQ74508.1"/>
    </source>
</evidence>
<sequence length="1024" mass="116453">MPRSSAISLAIERFIQDITNSPVDHPLDDILQDALVVEHEIRLLFGSDPENPQLQDMFLGLFDIFNTHPAARRHRARQIDPNSTDLYRRYVFPISEKHRRSDLMPSIVPNIDAFRRNWEIFTHRALLKMTPKDWKNVIAAGGSVLACVKRPNTLSSAKRLNEFYQNSIYGSSDIDLFLWGLSQEEAEIKMQDIYRAVCEASVSKVICVRKANTVSIHTKYPYRPIQIVLRLYQSPAEILAGFDIDAACCAYDGNHVWVNPRFLTALVRQSNTIDLTRRSPSYEMRLAKYARRGFEICVPTLRREEIKQSLYARDLPAFPNGLARLLVLEAAYFRPNFYTRLSFPGAPHSLQKSFCNAMARNANDLPSNNYDGNLGWAQIPYGPTWDATKIEKLVAKKDAWLNSPYNPYNEDYKGDVRHRHVFFAGSMRQCLGVFCSACGNNDGIALPESGIYIKGPIKFITVNPGRQLATGSFRPIDIGEWALEAYEDCDPSPDQIETSSECAVNGPAPLISRAINQFIQDLIDTPVDQPIDSVLENAVVAEHELRLLFGAGHQVFDRFLGLINVFSLSPVARRTRARHADQSSREFNEHYILPLKPRLRRDDLMPSTVFNIEAFKNQWDLFTHGALSKMRAQDWDNVIAAGGSVLACLLPPPANCSERRINKHFQSDIWALSDIDLFLWGLTSEQAEAKMEDIFKAICAAAPWKVVCVRRYNTVSIHTTYPIRPIQIVLRIYQSPAEILAGFDVDACCVLYNGKNVWANPRAISALVRQCNTVDITRRSPSYETRLAKYAQRGFEVLVPSLDRGRVKSSIYDEDLRSFPNGLARLLVLEAMCLESSTYRYLPHLRAEHSKLTKSYYDDELKWVKIPYGPTWDAERIQKIITRKDAFLNSLQNSRNEGRNAHKHMFVVGSMRQCLRPACQVWKLRSDGRHSLKLSQQCHHAGTTAAEPDSIYIKGPIRFMTTNPGRQLMTGSFRPIDHGDWEREAYDDQEELTSRVRRVVLIDSDSDDEDGDSEYTDTVSELAA</sequence>
<proteinExistence type="predicted"/>
<dbReference type="STRING" id="231916.A0A409W7M8"/>
<evidence type="ECO:0000256" key="1">
    <source>
        <dbReference type="SAM" id="MobiDB-lite"/>
    </source>
</evidence>
<keyword evidence="3" id="KW-1185">Reference proteome</keyword>
<feature type="compositionally biased region" description="Acidic residues" evidence="1">
    <location>
        <begin position="1004"/>
        <end position="1015"/>
    </location>
</feature>